<dbReference type="Proteomes" id="UP001385951">
    <property type="component" value="Unassembled WGS sequence"/>
</dbReference>
<proteinExistence type="predicted"/>
<dbReference type="EMBL" id="JASBNA010000041">
    <property type="protein sequence ID" value="KAK7681387.1"/>
    <property type="molecule type" value="Genomic_DNA"/>
</dbReference>
<gene>
    <name evidence="5" type="ORF">QCA50_015479</name>
</gene>
<evidence type="ECO:0000256" key="3">
    <source>
        <dbReference type="SAM" id="MobiDB-lite"/>
    </source>
</evidence>
<keyword evidence="2" id="KW-0342">GTP-binding</keyword>
<dbReference type="SUPFAM" id="SSF52540">
    <property type="entry name" value="P-loop containing nucleoside triphosphate hydrolases"/>
    <property type="match status" value="1"/>
</dbReference>
<dbReference type="Pfam" id="PF01926">
    <property type="entry name" value="MMR_HSR1"/>
    <property type="match status" value="1"/>
</dbReference>
<feature type="region of interest" description="Disordered" evidence="3">
    <location>
        <begin position="327"/>
        <end position="348"/>
    </location>
</feature>
<dbReference type="GO" id="GO:0032543">
    <property type="term" value="P:mitochondrial translation"/>
    <property type="evidence" value="ECO:0007669"/>
    <property type="project" value="TreeGrafter"/>
</dbReference>
<reference evidence="5 6" key="1">
    <citation type="submission" date="2022-09" db="EMBL/GenBank/DDBJ databases">
        <authorList>
            <person name="Palmer J.M."/>
        </authorList>
    </citation>
    <scope>NUCLEOTIDE SEQUENCE [LARGE SCALE GENOMIC DNA]</scope>
    <source>
        <strain evidence="5 6">DSM 7382</strain>
    </source>
</reference>
<dbReference type="GO" id="GO:0003924">
    <property type="term" value="F:GTPase activity"/>
    <property type="evidence" value="ECO:0007669"/>
    <property type="project" value="TreeGrafter"/>
</dbReference>
<keyword evidence="6" id="KW-1185">Reference proteome</keyword>
<dbReference type="Gene3D" id="1.10.1580.10">
    <property type="match status" value="1"/>
</dbReference>
<evidence type="ECO:0000259" key="4">
    <source>
        <dbReference type="Pfam" id="PF01926"/>
    </source>
</evidence>
<name>A0AAW0FVS3_9APHY</name>
<keyword evidence="1" id="KW-0547">Nucleotide-binding</keyword>
<dbReference type="GO" id="GO:0005739">
    <property type="term" value="C:mitochondrion"/>
    <property type="evidence" value="ECO:0007669"/>
    <property type="project" value="TreeGrafter"/>
</dbReference>
<protein>
    <recommendedName>
        <fullName evidence="4">G domain-containing protein</fullName>
    </recommendedName>
</protein>
<dbReference type="InterPro" id="IPR023179">
    <property type="entry name" value="GTP-bd_ortho_bundle_sf"/>
</dbReference>
<dbReference type="PANTHER" id="PTHR45782">
    <property type="entry name" value="MITOCHONDRIAL RIBOSOME-ASSOCIATED GTPASE 1"/>
    <property type="match status" value="1"/>
</dbReference>
<feature type="domain" description="G" evidence="4">
    <location>
        <begin position="83"/>
        <end position="150"/>
    </location>
</feature>
<accession>A0AAW0FVS3</accession>
<dbReference type="GO" id="GO:0005525">
    <property type="term" value="F:GTP binding"/>
    <property type="evidence" value="ECO:0007669"/>
    <property type="project" value="UniProtKB-KW"/>
</dbReference>
<dbReference type="PANTHER" id="PTHR45782:SF4">
    <property type="entry name" value="MITOCHONDRIAL RIBOSOME-ASSOCIATED GTPASE 1"/>
    <property type="match status" value="1"/>
</dbReference>
<organism evidence="5 6">
    <name type="scientific">Cerrena zonata</name>
    <dbReference type="NCBI Taxonomy" id="2478898"/>
    <lineage>
        <taxon>Eukaryota</taxon>
        <taxon>Fungi</taxon>
        <taxon>Dikarya</taxon>
        <taxon>Basidiomycota</taxon>
        <taxon>Agaricomycotina</taxon>
        <taxon>Agaricomycetes</taxon>
        <taxon>Polyporales</taxon>
        <taxon>Cerrenaceae</taxon>
        <taxon>Cerrena</taxon>
    </lineage>
</organism>
<dbReference type="InterPro" id="IPR006073">
    <property type="entry name" value="GTP-bd"/>
</dbReference>
<evidence type="ECO:0000256" key="2">
    <source>
        <dbReference type="ARBA" id="ARBA00023134"/>
    </source>
</evidence>
<evidence type="ECO:0000313" key="5">
    <source>
        <dbReference type="EMBL" id="KAK7681387.1"/>
    </source>
</evidence>
<dbReference type="AlphaFoldDB" id="A0AAW0FVS3"/>
<dbReference type="Gene3D" id="3.40.50.300">
    <property type="entry name" value="P-loop containing nucleotide triphosphate hydrolases"/>
    <property type="match status" value="1"/>
</dbReference>
<evidence type="ECO:0000256" key="1">
    <source>
        <dbReference type="ARBA" id="ARBA00022741"/>
    </source>
</evidence>
<feature type="region of interest" description="Disordered" evidence="3">
    <location>
        <begin position="258"/>
        <end position="279"/>
    </location>
</feature>
<dbReference type="InterPro" id="IPR027417">
    <property type="entry name" value="P-loop_NTPase"/>
</dbReference>
<evidence type="ECO:0000313" key="6">
    <source>
        <dbReference type="Proteomes" id="UP001385951"/>
    </source>
</evidence>
<sequence>MEPQTLSTPNLSYRPVCERIVVFNKRDLVSAWGIKPFRRAMANKYPDQTTFFASWQRPKDVKALSDILIEIARRNTHAPELNVLVVGMPNVGKSTLLNALRNIGIPGPTPKALRTSAQPGLTRAISTRLKLSTDPLVYAYDSPGVMLPFLGQGDRGAERSVKLALIAGIKEGLYDVESLASYLLYRLNILDPICPAYLQILPPSTPPITDVLEFLEVLGRRLGMLRKGGVVDHTRSASWFIKWWREEGCQAAARSPLLSPASLPSSSSSSLVDSTSSTTSTTQAYRRGWGFDLEWTLSPSDLSHPHHSSSSESLIQTKMEECIDAFEKEMEDEEREGGGVSATQLKKRARDELLAKRAARSKARLGGNKKSG</sequence>
<comment type="caution">
    <text evidence="5">The sequence shown here is derived from an EMBL/GenBank/DDBJ whole genome shotgun (WGS) entry which is preliminary data.</text>
</comment>